<dbReference type="Pfam" id="PF17786">
    <property type="entry name" value="Mannosidase_ig"/>
    <property type="match status" value="1"/>
</dbReference>
<dbReference type="InterPro" id="IPR017853">
    <property type="entry name" value="GH"/>
</dbReference>
<keyword evidence="8" id="KW-0325">Glycoprotein</keyword>
<dbReference type="eggNOG" id="COG3250">
    <property type="taxonomic scope" value="Bacteria"/>
</dbReference>
<evidence type="ECO:0000256" key="11">
    <source>
        <dbReference type="ARBA" id="ARBA00041069"/>
    </source>
</evidence>
<evidence type="ECO:0000259" key="14">
    <source>
        <dbReference type="Pfam" id="PF17753"/>
    </source>
</evidence>
<dbReference type="FunFam" id="3.20.20.80:FF:000050">
    <property type="entry name" value="Beta-mannosidase B"/>
    <property type="match status" value="1"/>
</dbReference>
<feature type="domain" description="Glycoside hydrolase family 2 immunoglobulin-like beta-sandwich" evidence="13">
    <location>
        <begin position="188"/>
        <end position="290"/>
    </location>
</feature>
<proteinExistence type="inferred from homology"/>
<dbReference type="SUPFAM" id="SSF51445">
    <property type="entry name" value="(Trans)glycosidases"/>
    <property type="match status" value="1"/>
</dbReference>
<dbReference type="InterPro" id="IPR041625">
    <property type="entry name" value="Beta-mannosidase_Ig"/>
</dbReference>
<evidence type="ECO:0000313" key="18">
    <source>
        <dbReference type="Proteomes" id="UP000008467"/>
    </source>
</evidence>
<sequence length="822" mass="96116">MKGIKLNGKWQFKSRKDQDWLEAYVPGTLYTDLLRLGKMKDPFYGENEEEVKALSELDYEYKRSFEVSEALLTQDKIVLECKGIDTIAEIFINKQSVGKTKNMHRTYEFDVKGILEVGMNEIHIMIDSPLQYIKQKDEEKSLWGVSSTVPGYQHIRKAHCAFGWDWGPQLPDMGIFREIAIKAYSEARLTDLYVKQQHSTDGVKLGIEVEIEKLTSKELLVECQISDAKGQMVAHTYEAANDLTAFNINIENPELWWPNGYGKQPLYEVKVILKNEDKECDVLRKRIGLRTLRIKKEKDQWGEGFCFEINGLSIFALGANYIPEDNLMGRNTLERTRRILETCIRSNFNCIRVWGGAYYAEDYFYDLCDELGLIVWQDFMFACAVYNLTEDFKDNIMAEFEDNIRRLRNHASLGLWCGNNEMESAWCYWGLPEDQKLRLDYLKMFEEILPEMVRKFDPQRFYWPSSPSSGGGFFEPSAQDKGDAHYWDVWHGKKPFEDFENQYFRFASEYGFQSFPSMKTIRTFAEEKDFNIYSPVMEQHQKCIDNGHGNATIMYYMAQYYPYPKNFEMTLYASQILQGDCLKVAIEHWRRNRGRCMGSTYWQLNDCWPVASWATIDYFGRWKASQYYVKRAYAPVLISAKAEEGGCSLYITNDTLEVFKGEVSCQIVHQTKGVLHEEVFGVTAESLSVRHMITIPYQQYITNRSDERNIYIVYKLYSDKVCISSDTLLLVKPKQFEFKEPGLKVDIVEYEDHFGIKVKSDVFARRVGIEFKEIDTILEDNYFDVYPNIVKEVKLMKTDLDNDVTREMLQDQIKLTSVYDLM</sequence>
<evidence type="ECO:0000259" key="16">
    <source>
        <dbReference type="Pfam" id="PF22666"/>
    </source>
</evidence>
<evidence type="ECO:0000313" key="17">
    <source>
        <dbReference type="EMBL" id="ADZ84812.1"/>
    </source>
</evidence>
<feature type="domain" description="Beta-mannosidase-like galactose-binding" evidence="16">
    <location>
        <begin position="10"/>
        <end position="177"/>
    </location>
</feature>
<evidence type="ECO:0000256" key="6">
    <source>
        <dbReference type="ARBA" id="ARBA00022525"/>
    </source>
</evidence>
<feature type="domain" description="Beta-mannosidase Ig-fold" evidence="14">
    <location>
        <begin position="739"/>
        <end position="820"/>
    </location>
</feature>
<dbReference type="GO" id="GO:0005975">
    <property type="term" value="P:carbohydrate metabolic process"/>
    <property type="evidence" value="ECO:0007669"/>
    <property type="project" value="InterPro"/>
</dbReference>
<dbReference type="InterPro" id="IPR041447">
    <property type="entry name" value="Mannosidase_ig"/>
</dbReference>
<feature type="domain" description="Mannosidase Ig/CBM-like" evidence="15">
    <location>
        <begin position="647"/>
        <end position="734"/>
    </location>
</feature>
<dbReference type="SUPFAM" id="SSF49785">
    <property type="entry name" value="Galactose-binding domain-like"/>
    <property type="match status" value="1"/>
</dbReference>
<keyword evidence="6" id="KW-0964">Secreted</keyword>
<dbReference type="InterPro" id="IPR050887">
    <property type="entry name" value="Beta-mannosidase_GH2"/>
</dbReference>
<protein>
    <recommendedName>
        <fullName evidence="11">Beta-mannosidase B</fullName>
        <ecNumber evidence="5">3.2.1.25</ecNumber>
    </recommendedName>
    <alternativeName>
        <fullName evidence="12">Mannanase B</fullName>
    </alternativeName>
</protein>
<dbReference type="Gene3D" id="2.60.40.10">
    <property type="entry name" value="Immunoglobulins"/>
    <property type="match status" value="2"/>
</dbReference>
<accession>F2JP73</accession>
<comment type="subunit">
    <text evidence="4">Homodimer.</text>
</comment>
<evidence type="ECO:0000256" key="4">
    <source>
        <dbReference type="ARBA" id="ARBA00011738"/>
    </source>
</evidence>
<evidence type="ECO:0000256" key="9">
    <source>
        <dbReference type="ARBA" id="ARBA00023295"/>
    </source>
</evidence>
<dbReference type="SUPFAM" id="SSF49303">
    <property type="entry name" value="beta-Galactosidase/glucuronidase domain"/>
    <property type="match status" value="2"/>
</dbReference>
<dbReference type="Gene3D" id="3.20.20.80">
    <property type="entry name" value="Glycosidases"/>
    <property type="match status" value="1"/>
</dbReference>
<dbReference type="HOGENOM" id="CLU_005015_3_2_9"/>
<dbReference type="KEGG" id="cle:Clole_3117"/>
<comment type="catalytic activity">
    <reaction evidence="1">
        <text>Hydrolysis of terminal, non-reducing beta-D-mannose residues in beta-D-mannosides.</text>
        <dbReference type="EC" id="3.2.1.25"/>
    </reaction>
</comment>
<dbReference type="GO" id="GO:0006516">
    <property type="term" value="P:glycoprotein catabolic process"/>
    <property type="evidence" value="ECO:0007669"/>
    <property type="project" value="TreeGrafter"/>
</dbReference>
<dbReference type="EC" id="3.2.1.25" evidence="5"/>
<evidence type="ECO:0000259" key="15">
    <source>
        <dbReference type="Pfam" id="PF17786"/>
    </source>
</evidence>
<dbReference type="Pfam" id="PF17753">
    <property type="entry name" value="Ig_mannosidase"/>
    <property type="match status" value="1"/>
</dbReference>
<evidence type="ECO:0000256" key="1">
    <source>
        <dbReference type="ARBA" id="ARBA00000829"/>
    </source>
</evidence>
<keyword evidence="18" id="KW-1185">Reference proteome</keyword>
<dbReference type="EMBL" id="CP002582">
    <property type="protein sequence ID" value="ADZ84812.1"/>
    <property type="molecule type" value="Genomic_DNA"/>
</dbReference>
<dbReference type="PANTHER" id="PTHR43730:SF1">
    <property type="entry name" value="BETA-MANNOSIDASE"/>
    <property type="match status" value="1"/>
</dbReference>
<dbReference type="InterPro" id="IPR054593">
    <property type="entry name" value="Beta-mannosidase-like_N2"/>
</dbReference>
<comment type="pathway">
    <text evidence="3">Glycan metabolism; N-glycan degradation.</text>
</comment>
<organism evidence="17 18">
    <name type="scientific">Cellulosilyticum lentocellum (strain ATCC 49066 / DSM 5427 / NCIMB 11756 / RHM5)</name>
    <name type="common">Clostridium lentocellum</name>
    <dbReference type="NCBI Taxonomy" id="642492"/>
    <lineage>
        <taxon>Bacteria</taxon>
        <taxon>Bacillati</taxon>
        <taxon>Bacillota</taxon>
        <taxon>Clostridia</taxon>
        <taxon>Lachnospirales</taxon>
        <taxon>Cellulosilyticaceae</taxon>
        <taxon>Cellulosilyticum</taxon>
    </lineage>
</organism>
<keyword evidence="7 17" id="KW-0378">Hydrolase</keyword>
<dbReference type="PANTHER" id="PTHR43730">
    <property type="entry name" value="BETA-MANNOSIDASE"/>
    <property type="match status" value="1"/>
</dbReference>
<dbReference type="Pfam" id="PF22666">
    <property type="entry name" value="Glyco_hydro_2_N2"/>
    <property type="match status" value="1"/>
</dbReference>
<dbReference type="RefSeq" id="WP_013658090.1">
    <property type="nucleotide sequence ID" value="NC_015275.1"/>
</dbReference>
<evidence type="ECO:0000256" key="3">
    <source>
        <dbReference type="ARBA" id="ARBA00004740"/>
    </source>
</evidence>
<dbReference type="Proteomes" id="UP000008467">
    <property type="component" value="Chromosome"/>
</dbReference>
<dbReference type="InterPro" id="IPR013783">
    <property type="entry name" value="Ig-like_fold"/>
</dbReference>
<comment type="subcellular location">
    <subcellularLocation>
        <location evidence="2">Secreted</location>
    </subcellularLocation>
</comment>
<evidence type="ECO:0000259" key="13">
    <source>
        <dbReference type="Pfam" id="PF00703"/>
    </source>
</evidence>
<dbReference type="InterPro" id="IPR006102">
    <property type="entry name" value="Ig-like_GH2"/>
</dbReference>
<keyword evidence="9 17" id="KW-0326">Glycosidase</keyword>
<evidence type="ECO:0000256" key="12">
    <source>
        <dbReference type="ARBA" id="ARBA00041614"/>
    </source>
</evidence>
<dbReference type="GO" id="GO:0004567">
    <property type="term" value="F:beta-mannosidase activity"/>
    <property type="evidence" value="ECO:0007669"/>
    <property type="project" value="UniProtKB-EC"/>
</dbReference>
<evidence type="ECO:0000256" key="2">
    <source>
        <dbReference type="ARBA" id="ARBA00004613"/>
    </source>
</evidence>
<dbReference type="AlphaFoldDB" id="F2JP73"/>
<dbReference type="Pfam" id="PF00703">
    <property type="entry name" value="Glyco_hydro_2"/>
    <property type="match status" value="1"/>
</dbReference>
<gene>
    <name evidence="17" type="ordered locus">Clole_3117</name>
</gene>
<dbReference type="InterPro" id="IPR036156">
    <property type="entry name" value="Beta-gal/glucu_dom_sf"/>
</dbReference>
<comment type="similarity">
    <text evidence="10">Belongs to the glycosyl hydrolase 2 family. Beta-mannosidase B subfamily.</text>
</comment>
<evidence type="ECO:0000256" key="10">
    <source>
        <dbReference type="ARBA" id="ARBA00038429"/>
    </source>
</evidence>
<dbReference type="GO" id="GO:0005576">
    <property type="term" value="C:extracellular region"/>
    <property type="evidence" value="ECO:0007669"/>
    <property type="project" value="UniProtKB-SubCell"/>
</dbReference>
<name>F2JP73_CELLD</name>
<evidence type="ECO:0000256" key="8">
    <source>
        <dbReference type="ARBA" id="ARBA00023180"/>
    </source>
</evidence>
<evidence type="ECO:0000256" key="5">
    <source>
        <dbReference type="ARBA" id="ARBA00012754"/>
    </source>
</evidence>
<evidence type="ECO:0000256" key="7">
    <source>
        <dbReference type="ARBA" id="ARBA00022801"/>
    </source>
</evidence>
<dbReference type="InterPro" id="IPR008979">
    <property type="entry name" value="Galactose-bd-like_sf"/>
</dbReference>
<dbReference type="STRING" id="642492.Clole_3117"/>
<dbReference type="Gene3D" id="2.60.120.260">
    <property type="entry name" value="Galactose-binding domain-like"/>
    <property type="match status" value="1"/>
</dbReference>
<reference evidence="17 18" key="1">
    <citation type="journal article" date="2011" name="J. Bacteriol.">
        <title>Complete genome sequence of the cellulose-degrading bacterium Cellulosilyticum lentocellum.</title>
        <authorList>
            <consortium name="US DOE Joint Genome Institute"/>
            <person name="Miller D.A."/>
            <person name="Suen G."/>
            <person name="Bruce D."/>
            <person name="Copeland A."/>
            <person name="Cheng J.F."/>
            <person name="Detter C."/>
            <person name="Goodwin L.A."/>
            <person name="Han C.S."/>
            <person name="Hauser L.J."/>
            <person name="Land M.L."/>
            <person name="Lapidus A."/>
            <person name="Lucas S."/>
            <person name="Meincke L."/>
            <person name="Pitluck S."/>
            <person name="Tapia R."/>
            <person name="Teshima H."/>
            <person name="Woyke T."/>
            <person name="Fox B.G."/>
            <person name="Angert E.R."/>
            <person name="Currie C.R."/>
        </authorList>
    </citation>
    <scope>NUCLEOTIDE SEQUENCE [LARGE SCALE GENOMIC DNA]</scope>
    <source>
        <strain evidence="18">ATCC 49066 / DSM 5427 / NCIMB 11756 / RHM5</strain>
    </source>
</reference>